<keyword evidence="4" id="KW-0456">Lyase</keyword>
<proteinExistence type="predicted"/>
<dbReference type="EMBL" id="AWSO01000126">
    <property type="protein sequence ID" value="ESK94605.1"/>
    <property type="molecule type" value="Genomic_DNA"/>
</dbReference>
<dbReference type="HOGENOM" id="CLU_016764_1_0_1"/>
<keyword evidence="3" id="KW-0732">Signal</keyword>
<dbReference type="SUPFAM" id="SSF51126">
    <property type="entry name" value="Pectin lyase-like"/>
    <property type="match status" value="1"/>
</dbReference>
<keyword evidence="2" id="KW-0325">Glycoprotein</keyword>
<dbReference type="Proteomes" id="UP000017559">
    <property type="component" value="Unassembled WGS sequence"/>
</dbReference>
<name>V2XQ10_MONRO</name>
<accession>V2XQ10</accession>
<evidence type="ECO:0000313" key="4">
    <source>
        <dbReference type="EMBL" id="ESK94605.1"/>
    </source>
</evidence>
<comment type="caution">
    <text evidence="4">The sequence shown here is derived from an EMBL/GenBank/DDBJ whole genome shotgun (WGS) entry which is preliminary data.</text>
</comment>
<evidence type="ECO:0000256" key="2">
    <source>
        <dbReference type="ARBA" id="ARBA00023180"/>
    </source>
</evidence>
<sequence>MKLLPSLVIPLTVAIVCSALPAFPGAEGFGAEAIGAREGGEVYIVTDLNDSGEGSFRDAVSQSNRIVVFAVGGVINIDSRIVIKDHVYIAGQTAPGQGITVYGNGTLELTTALLVTFVIAWARVATLANGENMMFDHVSVSWGRVETFSINGDVSNITISDSMIAQGLDTHSCGGLMQSTGGVSIFRSLYIDNKTRNPKVSAVSDFIGIHVYNWGSGGGYIAGDSDGPSSANIMNNIFISGPDTSAHPCE</sequence>
<keyword evidence="1" id="KW-0479">Metal-binding</keyword>
<evidence type="ECO:0000256" key="1">
    <source>
        <dbReference type="ARBA" id="ARBA00022723"/>
    </source>
</evidence>
<evidence type="ECO:0000256" key="3">
    <source>
        <dbReference type="SAM" id="SignalP"/>
    </source>
</evidence>
<dbReference type="InterPro" id="IPR012334">
    <property type="entry name" value="Pectin_lyas_fold"/>
</dbReference>
<dbReference type="InterPro" id="IPR011050">
    <property type="entry name" value="Pectin_lyase_fold/virulence"/>
</dbReference>
<dbReference type="Gene3D" id="2.160.20.10">
    <property type="entry name" value="Single-stranded right-handed beta-helix, Pectin lyase-like"/>
    <property type="match status" value="2"/>
</dbReference>
<reference evidence="4 5" key="1">
    <citation type="journal article" date="2014" name="BMC Genomics">
        <title>Genome and secretome analysis of the hemibiotrophic fungal pathogen, Moniliophthora roreri, which causes frosty pod rot disease of cacao: mechanisms of the biotrophic and necrotrophic phases.</title>
        <authorList>
            <person name="Meinhardt L.W."/>
            <person name="Costa G.G.L."/>
            <person name="Thomazella D.P.T."/>
            <person name="Teixeira P.J.P.L."/>
            <person name="Carazzolle M.F."/>
            <person name="Schuster S.C."/>
            <person name="Carlson J.E."/>
            <person name="Guiltinan M.J."/>
            <person name="Mieczkowski P."/>
            <person name="Farmer A."/>
            <person name="Ramaraj T."/>
            <person name="Crozier J."/>
            <person name="Davis R.E."/>
            <person name="Shao J."/>
            <person name="Melnick R.L."/>
            <person name="Pereira G.A.G."/>
            <person name="Bailey B.A."/>
        </authorList>
    </citation>
    <scope>NUCLEOTIDE SEQUENCE [LARGE SCALE GENOMIC DNA]</scope>
    <source>
        <strain evidence="4 5">MCA 2997</strain>
    </source>
</reference>
<dbReference type="AlphaFoldDB" id="V2XQ10"/>
<keyword evidence="5" id="KW-1185">Reference proteome</keyword>
<dbReference type="OrthoDB" id="302705at2759"/>
<evidence type="ECO:0000313" key="5">
    <source>
        <dbReference type="Proteomes" id="UP000017559"/>
    </source>
</evidence>
<organism evidence="4 5">
    <name type="scientific">Moniliophthora roreri (strain MCA 2997)</name>
    <name type="common">Cocoa frosty pod rot fungus</name>
    <name type="synonym">Crinipellis roreri</name>
    <dbReference type="NCBI Taxonomy" id="1381753"/>
    <lineage>
        <taxon>Eukaryota</taxon>
        <taxon>Fungi</taxon>
        <taxon>Dikarya</taxon>
        <taxon>Basidiomycota</taxon>
        <taxon>Agaricomycotina</taxon>
        <taxon>Agaricomycetes</taxon>
        <taxon>Agaricomycetidae</taxon>
        <taxon>Agaricales</taxon>
        <taxon>Marasmiineae</taxon>
        <taxon>Marasmiaceae</taxon>
        <taxon>Moniliophthora</taxon>
    </lineage>
</organism>
<feature type="chain" id="PRO_5004712109" evidence="3">
    <location>
        <begin position="20"/>
        <end position="250"/>
    </location>
</feature>
<dbReference type="KEGG" id="mrr:Moror_1044"/>
<protein>
    <submittedName>
        <fullName evidence="4">Pectate lyase</fullName>
    </submittedName>
</protein>
<dbReference type="GO" id="GO:0046872">
    <property type="term" value="F:metal ion binding"/>
    <property type="evidence" value="ECO:0007669"/>
    <property type="project" value="UniProtKB-KW"/>
</dbReference>
<dbReference type="GO" id="GO:0016829">
    <property type="term" value="F:lyase activity"/>
    <property type="evidence" value="ECO:0007669"/>
    <property type="project" value="UniProtKB-KW"/>
</dbReference>
<gene>
    <name evidence="4" type="ORF">Moror_1044</name>
</gene>
<feature type="signal peptide" evidence="3">
    <location>
        <begin position="1"/>
        <end position="19"/>
    </location>
</feature>
<dbReference type="InterPro" id="IPR052063">
    <property type="entry name" value="Polysaccharide_Lyase_1"/>
</dbReference>
<dbReference type="PANTHER" id="PTHR42970:SF1">
    <property type="entry name" value="PECTATE LYASE C-RELATED"/>
    <property type="match status" value="1"/>
</dbReference>
<dbReference type="PANTHER" id="PTHR42970">
    <property type="entry name" value="PECTATE LYASE C-RELATED"/>
    <property type="match status" value="1"/>
</dbReference>